<feature type="chain" id="PRO_5015737167" description="DNA primase" evidence="2">
    <location>
        <begin position="20"/>
        <end position="93"/>
    </location>
</feature>
<keyword evidence="2" id="KW-0732">Signal</keyword>
<evidence type="ECO:0008006" key="5">
    <source>
        <dbReference type="Google" id="ProtNLM"/>
    </source>
</evidence>
<proteinExistence type="predicted"/>
<feature type="compositionally biased region" description="Acidic residues" evidence="1">
    <location>
        <begin position="36"/>
        <end position="93"/>
    </location>
</feature>
<feature type="region of interest" description="Disordered" evidence="1">
    <location>
        <begin position="25"/>
        <end position="93"/>
    </location>
</feature>
<comment type="caution">
    <text evidence="3">The sequence shown here is derived from an EMBL/GenBank/DDBJ whole genome shotgun (WGS) entry which is preliminary data.</text>
</comment>
<dbReference type="EMBL" id="PVTO01000004">
    <property type="protein sequence ID" value="PRY83430.1"/>
    <property type="molecule type" value="Genomic_DNA"/>
</dbReference>
<evidence type="ECO:0000313" key="3">
    <source>
        <dbReference type="EMBL" id="PRY83430.1"/>
    </source>
</evidence>
<evidence type="ECO:0000313" key="4">
    <source>
        <dbReference type="Proteomes" id="UP000238205"/>
    </source>
</evidence>
<gene>
    <name evidence="3" type="ORF">CLV38_10436</name>
</gene>
<name>A0A2T0W9N7_9LACT</name>
<feature type="signal peptide" evidence="2">
    <location>
        <begin position="1"/>
        <end position="19"/>
    </location>
</feature>
<dbReference type="PROSITE" id="PS51257">
    <property type="entry name" value="PROKAR_LIPOPROTEIN"/>
    <property type="match status" value="1"/>
</dbReference>
<dbReference type="AlphaFoldDB" id="A0A2T0W9N7"/>
<dbReference type="RefSeq" id="WP_106191327.1">
    <property type="nucleotide sequence ID" value="NZ_PVTO01000004.1"/>
</dbReference>
<sequence length="93" mass="9878">MNRLAKLTALTMTAGMLLAACGDANDVDETLPGTEDPADDGMDNGLDDDGMEDDGVDDGLDEEGLDFDDDEDDELGDDGLESETDDDLDDEDE</sequence>
<accession>A0A2T0W9N7</accession>
<evidence type="ECO:0000256" key="2">
    <source>
        <dbReference type="SAM" id="SignalP"/>
    </source>
</evidence>
<organism evidence="3 4">
    <name type="scientific">Alkalibacterium olivapovliticus</name>
    <dbReference type="NCBI Taxonomy" id="99907"/>
    <lineage>
        <taxon>Bacteria</taxon>
        <taxon>Bacillati</taxon>
        <taxon>Bacillota</taxon>
        <taxon>Bacilli</taxon>
        <taxon>Lactobacillales</taxon>
        <taxon>Carnobacteriaceae</taxon>
        <taxon>Alkalibacterium</taxon>
    </lineage>
</organism>
<dbReference type="Proteomes" id="UP000238205">
    <property type="component" value="Unassembled WGS sequence"/>
</dbReference>
<protein>
    <recommendedName>
        <fullName evidence="5">DNA primase</fullName>
    </recommendedName>
</protein>
<reference evidence="3 4" key="1">
    <citation type="submission" date="2018-03" db="EMBL/GenBank/DDBJ databases">
        <title>Genomic Encyclopedia of Archaeal and Bacterial Type Strains, Phase II (KMG-II): from individual species to whole genera.</title>
        <authorList>
            <person name="Goeker M."/>
        </authorList>
    </citation>
    <scope>NUCLEOTIDE SEQUENCE [LARGE SCALE GENOMIC DNA]</scope>
    <source>
        <strain evidence="3 4">DSM 13175</strain>
    </source>
</reference>
<evidence type="ECO:0000256" key="1">
    <source>
        <dbReference type="SAM" id="MobiDB-lite"/>
    </source>
</evidence>
<keyword evidence="4" id="KW-1185">Reference proteome</keyword>